<dbReference type="InterPro" id="IPR032675">
    <property type="entry name" value="LRR_dom_sf"/>
</dbReference>
<evidence type="ECO:0000313" key="2">
    <source>
        <dbReference type="Proteomes" id="UP000559256"/>
    </source>
</evidence>
<dbReference type="OrthoDB" id="2789810at2759"/>
<sequence>MYSRRVSRVSHPATTMSCFPAEIIDHIVDFLDDDAFTLCNISIVSSQWLPSGRARLFRAAKVNQETFGRFLDLLAHPLSTFSMSVKHINIDGQNQPYPESLRQDVSKIGERCPNIVSVYLSNLTFTDIEPGHHSSLLNAFPNVTILCLDGITFISVSQMMSIFCGIPLLREGSLINLIWDDPSTNEEEGLYSYKIPSSLRELRLEDCYKRDVLKCFLRHDPFPPITTLDVGVLSPTDTQVLGEYLMRLGSSLNHFSLGFSSFDAGGDAEDFYHNCDLSHNVSLQSITFHRLIDYWKYRLTSPVPWNLKTLSQIQSDVFQEISFSIYLDYLIELLAFPIDFDWGEMDRFFTEGNLPHLRVVRFTLFIGHQVDLHEATRTLGVYLPLTMEKRILRVEIHRSNI</sequence>
<dbReference type="EMBL" id="JAACJM010000054">
    <property type="protein sequence ID" value="KAF5356554.1"/>
    <property type="molecule type" value="Genomic_DNA"/>
</dbReference>
<dbReference type="Gene3D" id="3.80.10.10">
    <property type="entry name" value="Ribonuclease Inhibitor"/>
    <property type="match status" value="1"/>
</dbReference>
<evidence type="ECO:0000313" key="1">
    <source>
        <dbReference type="EMBL" id="KAF5356554.1"/>
    </source>
</evidence>
<dbReference type="Proteomes" id="UP000559256">
    <property type="component" value="Unassembled WGS sequence"/>
</dbReference>
<keyword evidence="2" id="KW-1185">Reference proteome</keyword>
<dbReference type="AlphaFoldDB" id="A0A8H5G1D3"/>
<comment type="caution">
    <text evidence="1">The sequence shown here is derived from an EMBL/GenBank/DDBJ whole genome shotgun (WGS) entry which is preliminary data.</text>
</comment>
<gene>
    <name evidence="1" type="ORF">D9758_008235</name>
</gene>
<evidence type="ECO:0008006" key="3">
    <source>
        <dbReference type="Google" id="ProtNLM"/>
    </source>
</evidence>
<reference evidence="1 2" key="1">
    <citation type="journal article" date="2020" name="ISME J.">
        <title>Uncovering the hidden diversity of litter-decomposition mechanisms in mushroom-forming fungi.</title>
        <authorList>
            <person name="Floudas D."/>
            <person name="Bentzer J."/>
            <person name="Ahren D."/>
            <person name="Johansson T."/>
            <person name="Persson P."/>
            <person name="Tunlid A."/>
        </authorList>
    </citation>
    <scope>NUCLEOTIDE SEQUENCE [LARGE SCALE GENOMIC DNA]</scope>
    <source>
        <strain evidence="1 2">CBS 291.85</strain>
    </source>
</reference>
<dbReference type="SUPFAM" id="SSF52047">
    <property type="entry name" value="RNI-like"/>
    <property type="match status" value="1"/>
</dbReference>
<proteinExistence type="predicted"/>
<accession>A0A8H5G1D3</accession>
<protein>
    <recommendedName>
        <fullName evidence="3">F-box domain-containing protein</fullName>
    </recommendedName>
</protein>
<organism evidence="1 2">
    <name type="scientific">Tetrapyrgos nigripes</name>
    <dbReference type="NCBI Taxonomy" id="182062"/>
    <lineage>
        <taxon>Eukaryota</taxon>
        <taxon>Fungi</taxon>
        <taxon>Dikarya</taxon>
        <taxon>Basidiomycota</taxon>
        <taxon>Agaricomycotina</taxon>
        <taxon>Agaricomycetes</taxon>
        <taxon>Agaricomycetidae</taxon>
        <taxon>Agaricales</taxon>
        <taxon>Marasmiineae</taxon>
        <taxon>Marasmiaceae</taxon>
        <taxon>Tetrapyrgos</taxon>
    </lineage>
</organism>
<name>A0A8H5G1D3_9AGAR</name>